<dbReference type="RefSeq" id="WP_146983022.1">
    <property type="nucleotide sequence ID" value="NZ_VOSM01000014.1"/>
</dbReference>
<evidence type="ECO:0000313" key="13">
    <source>
        <dbReference type="EMBL" id="TXD34282.1"/>
    </source>
</evidence>
<dbReference type="SUPFAM" id="SSF56112">
    <property type="entry name" value="Protein kinase-like (PK-like)"/>
    <property type="match status" value="1"/>
</dbReference>
<dbReference type="Pfam" id="PF00069">
    <property type="entry name" value="Pkinase"/>
    <property type="match status" value="1"/>
</dbReference>
<dbReference type="GO" id="GO:0004674">
    <property type="term" value="F:protein serine/threonine kinase activity"/>
    <property type="evidence" value="ECO:0007669"/>
    <property type="project" value="UniProtKB-KW"/>
</dbReference>
<evidence type="ECO:0000256" key="6">
    <source>
        <dbReference type="ARBA" id="ARBA00022840"/>
    </source>
</evidence>
<dbReference type="Proteomes" id="UP000321412">
    <property type="component" value="Unassembled WGS sequence"/>
</dbReference>
<sequence length="476" mass="50633">MDDMGLSSAPIEELNRLLAGRYRVERVLGEGAHGTTYLATTADGRQVALKELAVARVESWKAVELFEREGQALRALSHPAIPAYEEAFHVDDGWGGERFFLAQSYVEGRDLGSEVERGRRWTEGQVKALVAELLEVLAYMQTLSPPMIHRDIKPSNLMERADGSLALIDFGAVQTLAAEDTGGSTIVGTTGYMPVEQLMGRAVPATDLYAVGATAVHLLSGRHPAELPVRRMALDFRGAVNVSESFARFLDGMLPPDVEDRYRTAREALEALEALGGAVSLRGARASMLNVLQARRAAMVRPAVQSLPSRSTSRARSRSGAAGRGARQPVGAMASASRGKVAKSGGGKGGAAFGSIFFVVILISLVSGTNCGRFAAKMSGYEEVVFGPLQSCELAQEALGEDIGVAVVGCQTGSTETSSSSGTASWHMHMSGSKARGSYAFTAIKDSDGQWELRGGLLKVGDRVINVIQCTESRLP</sequence>
<dbReference type="InterPro" id="IPR011009">
    <property type="entry name" value="Kinase-like_dom_sf"/>
</dbReference>
<evidence type="ECO:0000256" key="7">
    <source>
        <dbReference type="ARBA" id="ARBA00047899"/>
    </source>
</evidence>
<feature type="compositionally biased region" description="Low complexity" evidence="10">
    <location>
        <begin position="309"/>
        <end position="327"/>
    </location>
</feature>
<keyword evidence="11" id="KW-0812">Transmembrane</keyword>
<keyword evidence="3" id="KW-0808">Transferase</keyword>
<dbReference type="InterPro" id="IPR014807">
    <property type="entry name" value="Coa1"/>
</dbReference>
<dbReference type="Gene3D" id="3.30.200.20">
    <property type="entry name" value="Phosphorylase Kinase, domain 1"/>
    <property type="match status" value="1"/>
</dbReference>
<name>A0A5C6X3Z9_9DELT</name>
<keyword evidence="11" id="KW-0472">Membrane</keyword>
<organism evidence="13 14">
    <name type="scientific">Lujinxingia vulgaris</name>
    <dbReference type="NCBI Taxonomy" id="2600176"/>
    <lineage>
        <taxon>Bacteria</taxon>
        <taxon>Deltaproteobacteria</taxon>
        <taxon>Bradymonadales</taxon>
        <taxon>Lujinxingiaceae</taxon>
        <taxon>Lujinxingia</taxon>
    </lineage>
</organism>
<evidence type="ECO:0000256" key="1">
    <source>
        <dbReference type="ARBA" id="ARBA00012513"/>
    </source>
</evidence>
<dbReference type="CDD" id="cd14014">
    <property type="entry name" value="STKc_PknB_like"/>
    <property type="match status" value="1"/>
</dbReference>
<proteinExistence type="predicted"/>
<evidence type="ECO:0000256" key="3">
    <source>
        <dbReference type="ARBA" id="ARBA00022679"/>
    </source>
</evidence>
<protein>
    <recommendedName>
        <fullName evidence="1">non-specific serine/threonine protein kinase</fullName>
        <ecNumber evidence="1">2.7.11.1</ecNumber>
    </recommendedName>
</protein>
<dbReference type="PANTHER" id="PTHR24363">
    <property type="entry name" value="SERINE/THREONINE PROTEIN KINASE"/>
    <property type="match status" value="1"/>
</dbReference>
<evidence type="ECO:0000256" key="5">
    <source>
        <dbReference type="ARBA" id="ARBA00022777"/>
    </source>
</evidence>
<keyword evidence="14" id="KW-1185">Reference proteome</keyword>
<comment type="catalytic activity">
    <reaction evidence="8">
        <text>L-seryl-[protein] + ATP = O-phospho-L-seryl-[protein] + ADP + H(+)</text>
        <dbReference type="Rhea" id="RHEA:17989"/>
        <dbReference type="Rhea" id="RHEA-COMP:9863"/>
        <dbReference type="Rhea" id="RHEA-COMP:11604"/>
        <dbReference type="ChEBI" id="CHEBI:15378"/>
        <dbReference type="ChEBI" id="CHEBI:29999"/>
        <dbReference type="ChEBI" id="CHEBI:30616"/>
        <dbReference type="ChEBI" id="CHEBI:83421"/>
        <dbReference type="ChEBI" id="CHEBI:456216"/>
        <dbReference type="EC" id="2.7.11.1"/>
    </reaction>
</comment>
<evidence type="ECO:0000256" key="2">
    <source>
        <dbReference type="ARBA" id="ARBA00022527"/>
    </source>
</evidence>
<dbReference type="EC" id="2.7.11.1" evidence="1"/>
<evidence type="ECO:0000256" key="10">
    <source>
        <dbReference type="SAM" id="MobiDB-lite"/>
    </source>
</evidence>
<evidence type="ECO:0000256" key="11">
    <source>
        <dbReference type="SAM" id="Phobius"/>
    </source>
</evidence>
<dbReference type="SMART" id="SM00220">
    <property type="entry name" value="S_TKc"/>
    <property type="match status" value="1"/>
</dbReference>
<dbReference type="EMBL" id="VOSM01000014">
    <property type="protein sequence ID" value="TXD34282.1"/>
    <property type="molecule type" value="Genomic_DNA"/>
</dbReference>
<keyword evidence="6 9" id="KW-0067">ATP-binding</keyword>
<comment type="caution">
    <text evidence="13">The sequence shown here is derived from an EMBL/GenBank/DDBJ whole genome shotgun (WGS) entry which is preliminary data.</text>
</comment>
<accession>A0A5C6X3Z9</accession>
<evidence type="ECO:0000256" key="4">
    <source>
        <dbReference type="ARBA" id="ARBA00022741"/>
    </source>
</evidence>
<comment type="catalytic activity">
    <reaction evidence="7">
        <text>L-threonyl-[protein] + ATP = O-phospho-L-threonyl-[protein] + ADP + H(+)</text>
        <dbReference type="Rhea" id="RHEA:46608"/>
        <dbReference type="Rhea" id="RHEA-COMP:11060"/>
        <dbReference type="Rhea" id="RHEA-COMP:11605"/>
        <dbReference type="ChEBI" id="CHEBI:15378"/>
        <dbReference type="ChEBI" id="CHEBI:30013"/>
        <dbReference type="ChEBI" id="CHEBI:30616"/>
        <dbReference type="ChEBI" id="CHEBI:61977"/>
        <dbReference type="ChEBI" id="CHEBI:456216"/>
        <dbReference type="EC" id="2.7.11.1"/>
    </reaction>
</comment>
<gene>
    <name evidence="13" type="ORF">FRC98_19005</name>
</gene>
<feature type="domain" description="Protein kinase" evidence="12">
    <location>
        <begin position="22"/>
        <end position="275"/>
    </location>
</feature>
<dbReference type="PANTHER" id="PTHR24363:SF0">
    <property type="entry name" value="SERINE_THREONINE KINASE LIKE DOMAIN CONTAINING 1"/>
    <property type="match status" value="1"/>
</dbReference>
<dbReference type="GO" id="GO:0005524">
    <property type="term" value="F:ATP binding"/>
    <property type="evidence" value="ECO:0007669"/>
    <property type="project" value="UniProtKB-UniRule"/>
</dbReference>
<keyword evidence="2 13" id="KW-0723">Serine/threonine-protein kinase</keyword>
<evidence type="ECO:0000256" key="8">
    <source>
        <dbReference type="ARBA" id="ARBA00048679"/>
    </source>
</evidence>
<feature type="region of interest" description="Disordered" evidence="10">
    <location>
        <begin position="303"/>
        <end position="341"/>
    </location>
</feature>
<dbReference type="Pfam" id="PF08695">
    <property type="entry name" value="Coa1"/>
    <property type="match status" value="1"/>
</dbReference>
<evidence type="ECO:0000256" key="9">
    <source>
        <dbReference type="PROSITE-ProRule" id="PRU10141"/>
    </source>
</evidence>
<keyword evidence="11" id="KW-1133">Transmembrane helix</keyword>
<evidence type="ECO:0000313" key="14">
    <source>
        <dbReference type="Proteomes" id="UP000321412"/>
    </source>
</evidence>
<feature type="transmembrane region" description="Helical" evidence="11">
    <location>
        <begin position="350"/>
        <end position="368"/>
    </location>
</feature>
<keyword evidence="4 9" id="KW-0547">Nucleotide-binding</keyword>
<feature type="binding site" evidence="9">
    <location>
        <position position="50"/>
    </location>
    <ligand>
        <name>ATP</name>
        <dbReference type="ChEBI" id="CHEBI:30616"/>
    </ligand>
</feature>
<dbReference type="InterPro" id="IPR000719">
    <property type="entry name" value="Prot_kinase_dom"/>
</dbReference>
<reference evidence="13 14" key="1">
    <citation type="submission" date="2019-08" db="EMBL/GenBank/DDBJ databases">
        <title>Bradymonadales sp. TMQ4.</title>
        <authorList>
            <person name="Liang Q."/>
        </authorList>
    </citation>
    <scope>NUCLEOTIDE SEQUENCE [LARGE SCALE GENOMIC DNA]</scope>
    <source>
        <strain evidence="13 14">TMQ4</strain>
    </source>
</reference>
<keyword evidence="5 13" id="KW-0418">Kinase</keyword>
<dbReference type="InterPro" id="IPR017441">
    <property type="entry name" value="Protein_kinase_ATP_BS"/>
</dbReference>
<dbReference type="PROSITE" id="PS50011">
    <property type="entry name" value="PROTEIN_KINASE_DOM"/>
    <property type="match status" value="1"/>
</dbReference>
<dbReference type="PROSITE" id="PS00107">
    <property type="entry name" value="PROTEIN_KINASE_ATP"/>
    <property type="match status" value="1"/>
</dbReference>
<dbReference type="OrthoDB" id="5518868at2"/>
<dbReference type="AlphaFoldDB" id="A0A5C6X3Z9"/>
<evidence type="ECO:0000259" key="12">
    <source>
        <dbReference type="PROSITE" id="PS50011"/>
    </source>
</evidence>
<dbReference type="Gene3D" id="1.10.510.10">
    <property type="entry name" value="Transferase(Phosphotransferase) domain 1"/>
    <property type="match status" value="1"/>
</dbReference>